<dbReference type="RefSeq" id="WP_044245850.1">
    <property type="nucleotide sequence ID" value="NZ_ASRX01000045.1"/>
</dbReference>
<accession>A0A017T2J9</accession>
<organism evidence="2 3">
    <name type="scientific">Chondromyces apiculatus DSM 436</name>
    <dbReference type="NCBI Taxonomy" id="1192034"/>
    <lineage>
        <taxon>Bacteria</taxon>
        <taxon>Pseudomonadati</taxon>
        <taxon>Myxococcota</taxon>
        <taxon>Polyangia</taxon>
        <taxon>Polyangiales</taxon>
        <taxon>Polyangiaceae</taxon>
        <taxon>Chondromyces</taxon>
    </lineage>
</organism>
<gene>
    <name evidence="2" type="ORF">CAP_5447</name>
</gene>
<dbReference type="EMBL" id="ASRX01000045">
    <property type="protein sequence ID" value="EYF03463.1"/>
    <property type="molecule type" value="Genomic_DNA"/>
</dbReference>
<proteinExistence type="predicted"/>
<name>A0A017T2J9_9BACT</name>
<sequence length="304" mass="33604">MALKTLKARSAMLSLLPHPTFTLCQLRNHPLGAPHVAQFAAIKEQGRAVLAAELQHMEDMTETRAQVVAIDERLDAFAARLSKLLHSIGGESWKSALQGHYFEKPLHALTRPVLGKQLVQMRKWQLSLATSAYPALVALAPELDVLLTEAHAAATAWQGAKQLNREFRDVGARRRWIDRLNGARKEVHGALARLPHEMPHLPADFADRFFLTEEESGADDDEDDSVEDLQAELAAAQEAVVEVERRLAEAVTAEAAAQAEAEARAAKEAELVEMERMAQELARKQEALRKQLKGPLGPGARRPR</sequence>
<evidence type="ECO:0000256" key="1">
    <source>
        <dbReference type="SAM" id="MobiDB-lite"/>
    </source>
</evidence>
<keyword evidence="3" id="KW-1185">Reference proteome</keyword>
<comment type="caution">
    <text evidence="2">The sequence shown here is derived from an EMBL/GenBank/DDBJ whole genome shotgun (WGS) entry which is preliminary data.</text>
</comment>
<dbReference type="OrthoDB" id="5517793at2"/>
<feature type="region of interest" description="Disordered" evidence="1">
    <location>
        <begin position="282"/>
        <end position="304"/>
    </location>
</feature>
<dbReference type="Proteomes" id="UP000019678">
    <property type="component" value="Unassembled WGS sequence"/>
</dbReference>
<reference evidence="2 3" key="1">
    <citation type="submission" date="2013-05" db="EMBL/GenBank/DDBJ databases">
        <title>Genome assembly of Chondromyces apiculatus DSM 436.</title>
        <authorList>
            <person name="Sharma G."/>
            <person name="Khatri I."/>
            <person name="Kaur C."/>
            <person name="Mayilraj S."/>
            <person name="Subramanian S."/>
        </authorList>
    </citation>
    <scope>NUCLEOTIDE SEQUENCE [LARGE SCALE GENOMIC DNA]</scope>
    <source>
        <strain evidence="2 3">DSM 436</strain>
    </source>
</reference>
<evidence type="ECO:0000313" key="3">
    <source>
        <dbReference type="Proteomes" id="UP000019678"/>
    </source>
</evidence>
<evidence type="ECO:0000313" key="2">
    <source>
        <dbReference type="EMBL" id="EYF03463.1"/>
    </source>
</evidence>
<protein>
    <submittedName>
        <fullName evidence="2">Uncharacterized protein</fullName>
    </submittedName>
</protein>
<dbReference type="AlphaFoldDB" id="A0A017T2J9"/>